<gene>
    <name evidence="1" type="ORF">AB3G37_07425</name>
</gene>
<dbReference type="EMBL" id="CP165628">
    <property type="protein sequence ID" value="XDU73900.1"/>
    <property type="molecule type" value="Genomic_DNA"/>
</dbReference>
<sequence length="69" mass="7644">MSDATREAVELAVEHCCSLSSAIIEVTHPSIKESLTFILHEKLKVLSTMMDDIVILDGDPSESNMVEWP</sequence>
<dbReference type="AlphaFoldDB" id="A0AB39VVI5"/>
<protein>
    <submittedName>
        <fullName evidence="1">Uncharacterized protein</fullName>
    </submittedName>
</protein>
<reference evidence="1" key="1">
    <citation type="submission" date="2024-07" db="EMBL/GenBank/DDBJ databases">
        <authorList>
            <person name="Biller S.J."/>
        </authorList>
    </citation>
    <scope>NUCLEOTIDE SEQUENCE</scope>
    <source>
        <strain evidence="1">WC2420</strain>
    </source>
</reference>
<proteinExistence type="predicted"/>
<evidence type="ECO:0000313" key="1">
    <source>
        <dbReference type="EMBL" id="XDU73900.1"/>
    </source>
</evidence>
<accession>A0AB39VVI5</accession>
<organism evidence="1">
    <name type="scientific">Rouxiella sp. WC2420</name>
    <dbReference type="NCBI Taxonomy" id="3234145"/>
    <lineage>
        <taxon>Bacteria</taxon>
        <taxon>Pseudomonadati</taxon>
        <taxon>Pseudomonadota</taxon>
        <taxon>Gammaproteobacteria</taxon>
        <taxon>Enterobacterales</taxon>
        <taxon>Yersiniaceae</taxon>
        <taxon>Rouxiella</taxon>
    </lineage>
</organism>
<name>A0AB39VVI5_9GAMM</name>
<dbReference type="RefSeq" id="WP_369790190.1">
    <property type="nucleotide sequence ID" value="NZ_CP165628.1"/>
</dbReference>